<evidence type="ECO:0000313" key="3">
    <source>
        <dbReference type="Proteomes" id="UP000242687"/>
    </source>
</evidence>
<dbReference type="AlphaFoldDB" id="A0A2H9VQD9"/>
<evidence type="ECO:0000313" key="2">
    <source>
        <dbReference type="EMBL" id="PJJ83035.1"/>
    </source>
</evidence>
<comment type="caution">
    <text evidence="2">The sequence shown here is derived from an EMBL/GenBank/DDBJ whole genome shotgun (WGS) entry which is preliminary data.</text>
</comment>
<gene>
    <name evidence="2" type="ORF">CLV57_0009</name>
</gene>
<reference evidence="2 3" key="1">
    <citation type="submission" date="2017-11" db="EMBL/GenBank/DDBJ databases">
        <title>Genomic Encyclopedia of Archaeal and Bacterial Type Strains, Phase II (KMG-II): From Individual Species to Whole Genera.</title>
        <authorList>
            <person name="Goeker M."/>
        </authorList>
    </citation>
    <scope>NUCLEOTIDE SEQUENCE [LARGE SCALE GENOMIC DNA]</scope>
    <source>
        <strain evidence="2 3">DSM 28175</strain>
    </source>
</reference>
<dbReference type="EMBL" id="PGFJ01000001">
    <property type="protein sequence ID" value="PJJ83035.1"/>
    <property type="molecule type" value="Genomic_DNA"/>
</dbReference>
<feature type="transmembrane region" description="Helical" evidence="1">
    <location>
        <begin position="44"/>
        <end position="61"/>
    </location>
</feature>
<keyword evidence="1" id="KW-1133">Transmembrane helix</keyword>
<keyword evidence="3" id="KW-1185">Reference proteome</keyword>
<evidence type="ECO:0000256" key="1">
    <source>
        <dbReference type="SAM" id="Phobius"/>
    </source>
</evidence>
<proteinExistence type="predicted"/>
<feature type="transmembrane region" description="Helical" evidence="1">
    <location>
        <begin position="68"/>
        <end position="87"/>
    </location>
</feature>
<keyword evidence="1" id="KW-0472">Membrane</keyword>
<keyword evidence="1" id="KW-0812">Transmembrane</keyword>
<accession>A0A2H9VQD9</accession>
<sequence length="89" mass="10220">MVSFKEINFQNIKPSLFSKSLLFSFAEWRSDMETVNTTIQQSKIMQAYVFFVVLLSINVKAAKTSTTIIRVVKVVLKATLFFMIISFTL</sequence>
<protein>
    <submittedName>
        <fullName evidence="2">Uncharacterized protein</fullName>
    </submittedName>
</protein>
<dbReference type="Proteomes" id="UP000242687">
    <property type="component" value="Unassembled WGS sequence"/>
</dbReference>
<name>A0A2H9VQD9_9SPHI</name>
<organism evidence="2 3">
    <name type="scientific">Mucilaginibacter auburnensis</name>
    <dbReference type="NCBI Taxonomy" id="1457233"/>
    <lineage>
        <taxon>Bacteria</taxon>
        <taxon>Pseudomonadati</taxon>
        <taxon>Bacteroidota</taxon>
        <taxon>Sphingobacteriia</taxon>
        <taxon>Sphingobacteriales</taxon>
        <taxon>Sphingobacteriaceae</taxon>
        <taxon>Mucilaginibacter</taxon>
    </lineage>
</organism>